<gene>
    <name evidence="8" type="primary">fliD</name>
    <name evidence="8" type="ORF">Talka_02334</name>
</gene>
<comment type="similarity">
    <text evidence="1 5">Belongs to the FliD family.</text>
</comment>
<evidence type="ECO:0000256" key="4">
    <source>
        <dbReference type="ARBA" id="ARBA00023143"/>
    </source>
</evidence>
<feature type="coiled-coil region" evidence="5">
    <location>
        <begin position="409"/>
        <end position="454"/>
    </location>
</feature>
<feature type="domain" description="Flagellar hook-associated protein 2 N-terminal" evidence="6">
    <location>
        <begin position="11"/>
        <end position="106"/>
    </location>
</feature>
<keyword evidence="3 5" id="KW-0175">Coiled coil</keyword>
<dbReference type="Pfam" id="PF02465">
    <property type="entry name" value="FliD_N"/>
    <property type="match status" value="1"/>
</dbReference>
<dbReference type="PANTHER" id="PTHR30288:SF0">
    <property type="entry name" value="FLAGELLAR HOOK-ASSOCIATED PROTEIN 2"/>
    <property type="match status" value="1"/>
</dbReference>
<keyword evidence="5" id="KW-0964">Secreted</keyword>
<evidence type="ECO:0000313" key="9">
    <source>
        <dbReference type="Proteomes" id="UP000315736"/>
    </source>
</evidence>
<evidence type="ECO:0000259" key="7">
    <source>
        <dbReference type="Pfam" id="PF07195"/>
    </source>
</evidence>
<proteinExistence type="inferred from homology"/>
<dbReference type="GO" id="GO:0007155">
    <property type="term" value="P:cell adhesion"/>
    <property type="evidence" value="ECO:0007669"/>
    <property type="project" value="InterPro"/>
</dbReference>
<keyword evidence="8" id="KW-0282">Flagellum</keyword>
<keyword evidence="4 5" id="KW-0975">Bacterial flagellum</keyword>
<dbReference type="InterPro" id="IPR010810">
    <property type="entry name" value="Flagellin_hook_IN_motif"/>
</dbReference>
<dbReference type="GO" id="GO:0071973">
    <property type="term" value="P:bacterial-type flagellum-dependent cell motility"/>
    <property type="evidence" value="ECO:0007669"/>
    <property type="project" value="TreeGrafter"/>
</dbReference>
<dbReference type="InterPro" id="IPR003481">
    <property type="entry name" value="FliD_N"/>
</dbReference>
<keyword evidence="8" id="KW-0969">Cilium</keyword>
<evidence type="ECO:0000256" key="2">
    <source>
        <dbReference type="ARBA" id="ARBA00011255"/>
    </source>
</evidence>
<dbReference type="GO" id="GO:0009421">
    <property type="term" value="C:bacterial-type flagellum filament cap"/>
    <property type="evidence" value="ECO:0007669"/>
    <property type="project" value="InterPro"/>
</dbReference>
<evidence type="ECO:0000256" key="1">
    <source>
        <dbReference type="ARBA" id="ARBA00009764"/>
    </source>
</evidence>
<comment type="function">
    <text evidence="5">Required for morphogenesis and for the elongation of the flagellar filament by facilitating polymerization of the flagellin monomers at the tip of growing filament. Forms a capping structure, which prevents flagellin subunits (transported through the central channel of the flagellum) from leaking out without polymerization at the distal end.</text>
</comment>
<dbReference type="OrthoDB" id="9810816at2"/>
<dbReference type="Pfam" id="PF07195">
    <property type="entry name" value="FliD_C"/>
    <property type="match status" value="1"/>
</dbReference>
<dbReference type="EMBL" id="VJNB01000027">
    <property type="protein sequence ID" value="TSE18159.1"/>
    <property type="molecule type" value="Genomic_DNA"/>
</dbReference>
<comment type="caution">
    <text evidence="8">The sequence shown here is derived from an EMBL/GenBank/DDBJ whole genome shotgun (WGS) entry which is preliminary data.</text>
</comment>
<dbReference type="Proteomes" id="UP000315736">
    <property type="component" value="Unassembled WGS sequence"/>
</dbReference>
<dbReference type="PANTHER" id="PTHR30288">
    <property type="entry name" value="FLAGELLAR CAP/ASSEMBLY PROTEIN FLID"/>
    <property type="match status" value="1"/>
</dbReference>
<name>A0A554W3L5_9BURK</name>
<accession>A0A554W3L5</accession>
<comment type="subunit">
    <text evidence="2 5">Homopentamer.</text>
</comment>
<evidence type="ECO:0000256" key="3">
    <source>
        <dbReference type="ARBA" id="ARBA00023054"/>
    </source>
</evidence>
<comment type="subcellular location">
    <subcellularLocation>
        <location evidence="5">Secreted</location>
    </subcellularLocation>
    <subcellularLocation>
        <location evidence="5">Bacterial flagellum</location>
    </subcellularLocation>
</comment>
<organism evidence="8 9">
    <name type="scientific">Tepidimonas alkaliphilus</name>
    <dbReference type="NCBI Taxonomy" id="2588942"/>
    <lineage>
        <taxon>Bacteria</taxon>
        <taxon>Pseudomonadati</taxon>
        <taxon>Pseudomonadota</taxon>
        <taxon>Betaproteobacteria</taxon>
        <taxon>Burkholderiales</taxon>
        <taxon>Tepidimonas</taxon>
    </lineage>
</organism>
<feature type="domain" description="Flagellar hook-associated protein 2 C-terminal" evidence="7">
    <location>
        <begin position="230"/>
        <end position="452"/>
    </location>
</feature>
<evidence type="ECO:0000313" key="8">
    <source>
        <dbReference type="EMBL" id="TSE18159.1"/>
    </source>
</evidence>
<dbReference type="GO" id="GO:0009424">
    <property type="term" value="C:bacterial-type flagellum hook"/>
    <property type="evidence" value="ECO:0007669"/>
    <property type="project" value="UniProtKB-UniRule"/>
</dbReference>
<reference evidence="8 9" key="1">
    <citation type="submission" date="2019-07" db="EMBL/GenBank/DDBJ databases">
        <title>Tepidimonas alkaliphilus YIM 72238 draft genome.</title>
        <authorList>
            <person name="Da Costa M.S."/>
            <person name="Froufe H.J.C."/>
            <person name="Egas C."/>
            <person name="Albuquerque L."/>
        </authorList>
    </citation>
    <scope>NUCLEOTIDE SEQUENCE [LARGE SCALE GENOMIC DNA]</scope>
    <source>
        <strain evidence="8 9">YIM 72238</strain>
    </source>
</reference>
<dbReference type="AlphaFoldDB" id="A0A554W3L5"/>
<dbReference type="InterPro" id="IPR040026">
    <property type="entry name" value="FliD"/>
</dbReference>
<dbReference type="RefSeq" id="WP_143891514.1">
    <property type="nucleotide sequence ID" value="NZ_VJNB01000027.1"/>
</dbReference>
<dbReference type="Pfam" id="PF07196">
    <property type="entry name" value="Flagellin_IN"/>
    <property type="match status" value="1"/>
</dbReference>
<evidence type="ECO:0000259" key="6">
    <source>
        <dbReference type="Pfam" id="PF02465"/>
    </source>
</evidence>
<dbReference type="InterPro" id="IPR010809">
    <property type="entry name" value="FliD_C"/>
</dbReference>
<keyword evidence="8" id="KW-0966">Cell projection</keyword>
<keyword evidence="9" id="KW-1185">Reference proteome</keyword>
<dbReference type="GO" id="GO:0005576">
    <property type="term" value="C:extracellular region"/>
    <property type="evidence" value="ECO:0007669"/>
    <property type="project" value="UniProtKB-SubCell"/>
</dbReference>
<evidence type="ECO:0000256" key="5">
    <source>
        <dbReference type="RuleBase" id="RU362066"/>
    </source>
</evidence>
<sequence>MPTITSTGIGSGLDVKNIVSQLVELEKRPLSSIQLRTAAAQARLSVVGQIKGQLAALDDSLRALTLGSTYNAMTVKSSSQAVAGSAAFTATPASYNVQVQQLARGQVAQSAVISGGPIGSGTLTIEMGAWQSGPTFQSAGSPITVTVNATDTLSDIANKINQATTSVRAVVLNDGGGQRLVIRSTGTGENQGFRIQVSDNDGNDTDNLGLSRLAYDPENSTAGLTLTQSAQNTVALIDGVSVTSSDRTIANAIPGVTLTVSEVTSQPVTVEVKQDQDSVKKALQAFVDAYNKLNSTLSDALKYDAKSGQAGPLQGDSAVVALQSALRRMIFTDNPANPTMRTWSDIGVEMQRDGSLKINESKLSAALNNPSDLQNMLAGTNGPTQGLARQFRDFTTGALASDGRVNSKVKAIENEIGRLNDQAKRINEKASRTEERLLEQYSRLDRNLARLNSLGQYVGQQIAQWNKTPSR</sequence>
<protein>
    <recommendedName>
        <fullName evidence="5">Flagellar hook-associated protein 2</fullName>
        <shortName evidence="5">HAP2</shortName>
    </recommendedName>
    <alternativeName>
        <fullName evidence="5">Flagellar cap protein</fullName>
    </alternativeName>
</protein>